<keyword evidence="4" id="KW-1185">Reference proteome</keyword>
<comment type="caution">
    <text evidence="3">The sequence shown here is derived from an EMBL/GenBank/DDBJ whole genome shotgun (WGS) entry which is preliminary data.</text>
</comment>
<dbReference type="Pfam" id="PF00078">
    <property type="entry name" value="RVT_1"/>
    <property type="match status" value="1"/>
</dbReference>
<feature type="compositionally biased region" description="Basic and acidic residues" evidence="1">
    <location>
        <begin position="503"/>
        <end position="519"/>
    </location>
</feature>
<name>A0AAD8SQ77_LOLMU</name>
<dbReference type="Proteomes" id="UP001231189">
    <property type="component" value="Unassembled WGS sequence"/>
</dbReference>
<dbReference type="InterPro" id="IPR043502">
    <property type="entry name" value="DNA/RNA_pol_sf"/>
</dbReference>
<reference evidence="3" key="1">
    <citation type="submission" date="2023-07" db="EMBL/GenBank/DDBJ databases">
        <title>A chromosome-level genome assembly of Lolium multiflorum.</title>
        <authorList>
            <person name="Chen Y."/>
            <person name="Copetti D."/>
            <person name="Kolliker R."/>
            <person name="Studer B."/>
        </authorList>
    </citation>
    <scope>NUCLEOTIDE SEQUENCE</scope>
    <source>
        <strain evidence="3">02402/16</strain>
        <tissue evidence="3">Leaf</tissue>
    </source>
</reference>
<protein>
    <recommendedName>
        <fullName evidence="2">Reverse transcriptase domain-containing protein</fullName>
    </recommendedName>
</protein>
<feature type="region of interest" description="Disordered" evidence="1">
    <location>
        <begin position="481"/>
        <end position="531"/>
    </location>
</feature>
<dbReference type="Gene3D" id="3.30.70.270">
    <property type="match status" value="2"/>
</dbReference>
<evidence type="ECO:0000256" key="1">
    <source>
        <dbReference type="SAM" id="MobiDB-lite"/>
    </source>
</evidence>
<dbReference type="InterPro" id="IPR000477">
    <property type="entry name" value="RT_dom"/>
</dbReference>
<dbReference type="AlphaFoldDB" id="A0AAD8SQ77"/>
<evidence type="ECO:0000259" key="2">
    <source>
        <dbReference type="Pfam" id="PF00078"/>
    </source>
</evidence>
<gene>
    <name evidence="3" type="ORF">QYE76_050571</name>
</gene>
<dbReference type="PANTHER" id="PTHR37984">
    <property type="entry name" value="PROTEIN CBG26694"/>
    <property type="match status" value="1"/>
</dbReference>
<organism evidence="3 4">
    <name type="scientific">Lolium multiflorum</name>
    <name type="common">Italian ryegrass</name>
    <name type="synonym">Lolium perenne subsp. multiflorum</name>
    <dbReference type="NCBI Taxonomy" id="4521"/>
    <lineage>
        <taxon>Eukaryota</taxon>
        <taxon>Viridiplantae</taxon>
        <taxon>Streptophyta</taxon>
        <taxon>Embryophyta</taxon>
        <taxon>Tracheophyta</taxon>
        <taxon>Spermatophyta</taxon>
        <taxon>Magnoliopsida</taxon>
        <taxon>Liliopsida</taxon>
        <taxon>Poales</taxon>
        <taxon>Poaceae</taxon>
        <taxon>BOP clade</taxon>
        <taxon>Pooideae</taxon>
        <taxon>Poodae</taxon>
        <taxon>Poeae</taxon>
        <taxon>Poeae Chloroplast Group 2 (Poeae type)</taxon>
        <taxon>Loliodinae</taxon>
        <taxon>Loliinae</taxon>
        <taxon>Lolium</taxon>
    </lineage>
</organism>
<dbReference type="EMBL" id="JAUUTY010000003">
    <property type="protein sequence ID" value="KAK1662412.1"/>
    <property type="molecule type" value="Genomic_DNA"/>
</dbReference>
<dbReference type="PANTHER" id="PTHR37984:SF5">
    <property type="entry name" value="PROTEIN NYNRIN-LIKE"/>
    <property type="match status" value="1"/>
</dbReference>
<dbReference type="SUPFAM" id="SSF56672">
    <property type="entry name" value="DNA/RNA polymerases"/>
    <property type="match status" value="1"/>
</dbReference>
<proteinExistence type="predicted"/>
<evidence type="ECO:0000313" key="3">
    <source>
        <dbReference type="EMBL" id="KAK1662412.1"/>
    </source>
</evidence>
<feature type="region of interest" description="Disordered" evidence="1">
    <location>
        <begin position="423"/>
        <end position="462"/>
    </location>
</feature>
<dbReference type="Gene3D" id="3.10.10.10">
    <property type="entry name" value="HIV Type 1 Reverse Transcriptase, subunit A, domain 1"/>
    <property type="match status" value="1"/>
</dbReference>
<evidence type="ECO:0000313" key="4">
    <source>
        <dbReference type="Proteomes" id="UP001231189"/>
    </source>
</evidence>
<dbReference type="InterPro" id="IPR043128">
    <property type="entry name" value="Rev_trsase/Diguanyl_cyclase"/>
</dbReference>
<feature type="domain" description="Reverse transcriptase" evidence="2">
    <location>
        <begin position="95"/>
        <end position="197"/>
    </location>
</feature>
<sequence length="531" mass="58594">MCGLPCFTRRVRKTRVPSGFKLPENFKKFDGLQDPEDWLVDYLEMVKLIGGTRATAMQSIQVHLSGAARSWIKKLPPGSIDNWDSFEDIFVKNFRLKEDDEAKTAFITPYGVFCYRTMPFGLKNAGATYQRMMQKCLATQIGKNVQVYIDDVVITSKKGTTLIEDLKETFDNLDKFCLKLNPTKCSFGVPAGELLGFLVSARGIEANPEKIQAIVTMRKPTKLKEIQQLTGRVAALSRFVARLGEKALPFYALIKQGEKFQWNEEADRAFENLKRTISAPPILVAPKEKEPLLLYIAATPQQAGEIDNLTVSLGQSTLVVLCRFHVGAGIPGVAPHYIPPPSTFNVLLGSSCAKRTKLPEIAKTAETACDKTAEIFSNLGDNDPIAVAHNDLDFDDCHISEVIKNPSKEIFSELDEINAQGPILPRGFQKTEGKGSGATRRRHNRAARPSPRPRGPGVWGPRVAPALPFRLLKASVAKPPVPRATIRKTFRDTAAANPISGDSGDRLRHPAGEGIHLPEDSTPPWSPRSDE</sequence>
<dbReference type="InterPro" id="IPR050951">
    <property type="entry name" value="Retrovirus_Pol_polyprotein"/>
</dbReference>
<accession>A0AAD8SQ77</accession>
<dbReference type="CDD" id="cd01647">
    <property type="entry name" value="RT_LTR"/>
    <property type="match status" value="1"/>
</dbReference>